<dbReference type="Pfam" id="PF16391">
    <property type="entry name" value="DUF5000"/>
    <property type="match status" value="1"/>
</dbReference>
<dbReference type="Proteomes" id="UP001172083">
    <property type="component" value="Unassembled WGS sequence"/>
</dbReference>
<organism evidence="2 3">
    <name type="scientific">Agaribacillus aureus</name>
    <dbReference type="NCBI Taxonomy" id="3051825"/>
    <lineage>
        <taxon>Bacteria</taxon>
        <taxon>Pseudomonadati</taxon>
        <taxon>Bacteroidota</taxon>
        <taxon>Cytophagia</taxon>
        <taxon>Cytophagales</taxon>
        <taxon>Splendidivirgaceae</taxon>
        <taxon>Agaribacillus</taxon>
    </lineage>
</organism>
<evidence type="ECO:0000259" key="1">
    <source>
        <dbReference type="PROSITE" id="PS50022"/>
    </source>
</evidence>
<dbReference type="RefSeq" id="WP_346760876.1">
    <property type="nucleotide sequence ID" value="NZ_JAUJEB010000006.1"/>
</dbReference>
<accession>A0ABT8LCN9</accession>
<dbReference type="InterPro" id="IPR000421">
    <property type="entry name" value="FA58C"/>
</dbReference>
<feature type="domain" description="F5/8 type C" evidence="1">
    <location>
        <begin position="226"/>
        <end position="394"/>
    </location>
</feature>
<comment type="caution">
    <text evidence="2">The sequence shown here is derived from an EMBL/GenBank/DDBJ whole genome shotgun (WGS) entry which is preliminary data.</text>
</comment>
<protein>
    <submittedName>
        <fullName evidence="2">DUF4998 domain-containing protein</fullName>
    </submittedName>
</protein>
<dbReference type="PROSITE" id="PS50022">
    <property type="entry name" value="FA58C_3"/>
    <property type="match status" value="1"/>
</dbReference>
<gene>
    <name evidence="2" type="ORF">QQ020_25945</name>
</gene>
<reference evidence="2" key="1">
    <citation type="submission" date="2023-06" db="EMBL/GenBank/DDBJ databases">
        <title>Genomic of Agaribacillus aureum.</title>
        <authorList>
            <person name="Wang G."/>
        </authorList>
    </citation>
    <scope>NUCLEOTIDE SEQUENCE</scope>
    <source>
        <strain evidence="2">BMA12</strain>
    </source>
</reference>
<sequence length="400" mass="43965">MRKLINKKWMHFIVFSIIIVACETTEETFEEFTKNGETIYIGAADTVIVAPGFEKLRFQVAINADPKISKGLLENNDGSVSHEFDVVRTRNGRDTITFDLNLDEGEYTFDLYLMDSDGNQSVRREVPATVFGEKYQATLLNRGISGVDAFAGNAIVRWSDAAPGTIATTLTYEDGTGVMQTVNVQNEDAETTIDSYKLGGKIMVSSTYRPLENAIEVFSAVPSELTFPLQFLLDKSIIIPLILQDDASEGCHGSTYARLLDGSTGAFWHSCDIPSDQYPWVMSFDMGVAANLSGFRLDERSACCGGRSPAAYQIWGTNDLAGAITADIDAGTIADWEADAIAKGWVKLLDVTDNDQATFVVDVPENPTKFRYLRIVGISSIDGDLTANFDEFTFWATDVE</sequence>
<dbReference type="Pfam" id="PF16389">
    <property type="entry name" value="DUF4998"/>
    <property type="match status" value="1"/>
</dbReference>
<evidence type="ECO:0000313" key="2">
    <source>
        <dbReference type="EMBL" id="MDN5215547.1"/>
    </source>
</evidence>
<name>A0ABT8LCN9_9BACT</name>
<dbReference type="PROSITE" id="PS51257">
    <property type="entry name" value="PROKAR_LIPOPROTEIN"/>
    <property type="match status" value="1"/>
</dbReference>
<dbReference type="InterPro" id="IPR032164">
    <property type="entry name" value="DUF5000"/>
</dbReference>
<dbReference type="Gene3D" id="2.60.120.260">
    <property type="entry name" value="Galactose-binding domain-like"/>
    <property type="match status" value="1"/>
</dbReference>
<dbReference type="SUPFAM" id="SSF49785">
    <property type="entry name" value="Galactose-binding domain-like"/>
    <property type="match status" value="1"/>
</dbReference>
<proteinExistence type="predicted"/>
<keyword evidence="3" id="KW-1185">Reference proteome</keyword>
<dbReference type="InterPro" id="IPR008979">
    <property type="entry name" value="Galactose-bd-like_sf"/>
</dbReference>
<evidence type="ECO:0000313" key="3">
    <source>
        <dbReference type="Proteomes" id="UP001172083"/>
    </source>
</evidence>
<dbReference type="EMBL" id="JAUJEB010000006">
    <property type="protein sequence ID" value="MDN5215547.1"/>
    <property type="molecule type" value="Genomic_DNA"/>
</dbReference>